<accession>A0A2N9AXZ6</accession>
<dbReference type="Proteomes" id="UP000233769">
    <property type="component" value="Chromosome tk0001"/>
</dbReference>
<feature type="transmembrane region" description="Helical" evidence="1">
    <location>
        <begin position="6"/>
        <end position="27"/>
    </location>
</feature>
<evidence type="ECO:0000313" key="2">
    <source>
        <dbReference type="EMBL" id="SOR32192.1"/>
    </source>
</evidence>
<reference evidence="3" key="1">
    <citation type="submission" date="2017-10" db="EMBL/GenBank/DDBJ databases">
        <authorList>
            <person name="Regsiter A."/>
            <person name="William W."/>
        </authorList>
    </citation>
    <scope>NUCLEOTIDE SEQUENCE [LARGE SCALE GENOMIC DNA]</scope>
</reference>
<evidence type="ECO:0008006" key="4">
    <source>
        <dbReference type="Google" id="ProtNLM"/>
    </source>
</evidence>
<organism evidence="2 3">
    <name type="scientific">Methylorubrum extorquens</name>
    <name type="common">Methylobacterium dichloromethanicum</name>
    <name type="synonym">Methylobacterium extorquens</name>
    <dbReference type="NCBI Taxonomy" id="408"/>
    <lineage>
        <taxon>Bacteria</taxon>
        <taxon>Pseudomonadati</taxon>
        <taxon>Pseudomonadota</taxon>
        <taxon>Alphaproteobacteria</taxon>
        <taxon>Hyphomicrobiales</taxon>
        <taxon>Methylobacteriaceae</taxon>
        <taxon>Methylorubrum</taxon>
    </lineage>
</organism>
<dbReference type="EMBL" id="LT962688">
    <property type="protein sequence ID" value="SOR32192.1"/>
    <property type="molecule type" value="Genomic_DNA"/>
</dbReference>
<evidence type="ECO:0000313" key="3">
    <source>
        <dbReference type="Proteomes" id="UP000233769"/>
    </source>
</evidence>
<proteinExistence type="predicted"/>
<sequence>MSARRIFWFAALYGLSLLAFTALVYFIRAIAR</sequence>
<keyword evidence="1" id="KW-0472">Membrane</keyword>
<name>A0A2N9AXZ6_METEX</name>
<keyword evidence="1" id="KW-1133">Transmembrane helix</keyword>
<evidence type="ECO:0000256" key="1">
    <source>
        <dbReference type="SAM" id="Phobius"/>
    </source>
</evidence>
<gene>
    <name evidence="2" type="ORF">TK0001_5626</name>
</gene>
<keyword evidence="1" id="KW-0812">Transmembrane</keyword>
<protein>
    <recommendedName>
        <fullName evidence="4">DUF2474 domain-containing protein</fullName>
    </recommendedName>
</protein>
<dbReference type="AlphaFoldDB" id="A0A2N9AXZ6"/>